<dbReference type="InParanoid" id="A0A1V8T0Y6"/>
<dbReference type="PROSITE" id="PS50005">
    <property type="entry name" value="TPR"/>
    <property type="match status" value="1"/>
</dbReference>
<feature type="repeat" description="TPR" evidence="3">
    <location>
        <begin position="82"/>
        <end position="115"/>
    </location>
</feature>
<dbReference type="STRING" id="1507870.A0A1V8T0Y6"/>
<name>A0A1V8T0Y6_9PEZI</name>
<evidence type="ECO:0000313" key="5">
    <source>
        <dbReference type="EMBL" id="OQO05066.1"/>
    </source>
</evidence>
<feature type="compositionally biased region" description="Basic and acidic residues" evidence="4">
    <location>
        <begin position="615"/>
        <end position="637"/>
    </location>
</feature>
<evidence type="ECO:0000256" key="3">
    <source>
        <dbReference type="PROSITE-ProRule" id="PRU00339"/>
    </source>
</evidence>
<dbReference type="PIRSF" id="PIRSF000422">
    <property type="entry name" value="N-terminal-AcTrfase-A_aux_su"/>
    <property type="match status" value="1"/>
</dbReference>
<dbReference type="Pfam" id="PF13432">
    <property type="entry name" value="TPR_16"/>
    <property type="match status" value="1"/>
</dbReference>
<dbReference type="FunFam" id="1.25.40.1040:FF:000003">
    <property type="entry name" value="N-terminal acetyltransferase A, auxiliary subunit"/>
    <property type="match status" value="1"/>
</dbReference>
<dbReference type="PANTHER" id="PTHR22767:SF2">
    <property type="entry name" value="N(ALPHA)-ACETYLTRANSFERASE 15_16, ISOFORM A"/>
    <property type="match status" value="1"/>
</dbReference>
<keyword evidence="1" id="KW-0677">Repeat</keyword>
<protein>
    <recommendedName>
        <fullName evidence="7">N-terminal acetyltransferase A complex subunit nat1</fullName>
    </recommendedName>
</protein>
<dbReference type="SUPFAM" id="SSF48452">
    <property type="entry name" value="TPR-like"/>
    <property type="match status" value="3"/>
</dbReference>
<dbReference type="AlphaFoldDB" id="A0A1V8T0Y6"/>
<dbReference type="EMBL" id="NAJO01000020">
    <property type="protein sequence ID" value="OQO05066.1"/>
    <property type="molecule type" value="Genomic_DNA"/>
</dbReference>
<keyword evidence="6" id="KW-1185">Reference proteome</keyword>
<dbReference type="InterPro" id="IPR011990">
    <property type="entry name" value="TPR-like_helical_dom_sf"/>
</dbReference>
<dbReference type="OrthoDB" id="10263032at2759"/>
<dbReference type="PANTHER" id="PTHR22767">
    <property type="entry name" value="N-TERMINAL ACETYLTRANSFERASE-RELATED"/>
    <property type="match status" value="1"/>
</dbReference>
<keyword evidence="2 3" id="KW-0802">TPR repeat</keyword>
<feature type="region of interest" description="Disordered" evidence="4">
    <location>
        <begin position="360"/>
        <end position="382"/>
    </location>
</feature>
<reference evidence="6" key="1">
    <citation type="submission" date="2017-03" db="EMBL/GenBank/DDBJ databases">
        <title>Genomes of endolithic fungi from Antarctica.</title>
        <authorList>
            <person name="Coleine C."/>
            <person name="Masonjones S."/>
            <person name="Stajich J.E."/>
        </authorList>
    </citation>
    <scope>NUCLEOTIDE SEQUENCE [LARGE SCALE GENOMIC DNA]</scope>
    <source>
        <strain evidence="6">CCFEE 5527</strain>
    </source>
</reference>
<evidence type="ECO:0000256" key="1">
    <source>
        <dbReference type="ARBA" id="ARBA00022737"/>
    </source>
</evidence>
<feature type="compositionally biased region" description="Basic and acidic residues" evidence="4">
    <location>
        <begin position="645"/>
        <end position="658"/>
    </location>
</feature>
<feature type="region of interest" description="Disordered" evidence="4">
    <location>
        <begin position="604"/>
        <end position="669"/>
    </location>
</feature>
<evidence type="ECO:0000313" key="6">
    <source>
        <dbReference type="Proteomes" id="UP000192596"/>
    </source>
</evidence>
<dbReference type="InterPro" id="IPR019734">
    <property type="entry name" value="TPR_rpt"/>
</dbReference>
<proteinExistence type="predicted"/>
<dbReference type="SMART" id="SM00028">
    <property type="entry name" value="TPR"/>
    <property type="match status" value="4"/>
</dbReference>
<organism evidence="5 6">
    <name type="scientific">Cryoendolithus antarcticus</name>
    <dbReference type="NCBI Taxonomy" id="1507870"/>
    <lineage>
        <taxon>Eukaryota</taxon>
        <taxon>Fungi</taxon>
        <taxon>Dikarya</taxon>
        <taxon>Ascomycota</taxon>
        <taxon>Pezizomycotina</taxon>
        <taxon>Dothideomycetes</taxon>
        <taxon>Dothideomycetidae</taxon>
        <taxon>Cladosporiales</taxon>
        <taxon>Cladosporiaceae</taxon>
        <taxon>Cryoendolithus</taxon>
    </lineage>
</organism>
<dbReference type="InterPro" id="IPR021183">
    <property type="entry name" value="NatA_aux_su"/>
</dbReference>
<accession>A0A1V8T0Y6</accession>
<evidence type="ECO:0000256" key="4">
    <source>
        <dbReference type="SAM" id="MobiDB-lite"/>
    </source>
</evidence>
<dbReference type="Pfam" id="PF12569">
    <property type="entry name" value="NatA_aux_su"/>
    <property type="match status" value="1"/>
</dbReference>
<dbReference type="Proteomes" id="UP000192596">
    <property type="component" value="Unassembled WGS sequence"/>
</dbReference>
<dbReference type="Gene3D" id="1.25.40.1010">
    <property type="match status" value="1"/>
</dbReference>
<gene>
    <name evidence="5" type="ORF">B0A48_08086</name>
</gene>
<dbReference type="Gene3D" id="1.25.40.1040">
    <property type="match status" value="1"/>
</dbReference>
<evidence type="ECO:0000256" key="2">
    <source>
        <dbReference type="ARBA" id="ARBA00022803"/>
    </source>
</evidence>
<evidence type="ECO:0008006" key="7">
    <source>
        <dbReference type="Google" id="ProtNLM"/>
    </source>
</evidence>
<dbReference type="FunCoup" id="A0A1V8T0Y6">
    <property type="interactions" value="1980"/>
</dbReference>
<dbReference type="GO" id="GO:0031415">
    <property type="term" value="C:NatA complex"/>
    <property type="evidence" value="ECO:0007669"/>
    <property type="project" value="TreeGrafter"/>
</dbReference>
<comment type="caution">
    <text evidence="5">The sequence shown here is derived from an EMBL/GenBank/DDBJ whole genome shotgun (WGS) entry which is preliminary data.</text>
</comment>
<sequence>MTAKPTNQQLQSKEATLFRHLVQNYETKQYKKGLKAAEQILRKQPDHGDTQAMKALILSNQGKQDEAFELCKTALKNAMKSHVCWHVYGLLYRGVRNYEEALKAYRFALKLDPDSVQIQRDLALLQAQMRDFAGLTASRQQMLQAKPQLRSNWTALAIAQHLNGDLSAAEDILHRYEETLKQTPGKGDMEHQEAVLYKNTIIAESGNVQRALEHLDGVYKNAIDRVAVMEMKAEYLLKLEKKAEAEKAYRSLLNRNTERRAYFEGLEKACGLDRSKKEDHAKLLELYEEYASKSERRDAARRMPLDFLEGHVFREHADRYLRRMFTKGIPSTFANTKQLYAVPAKMETILDLVKGYSKEEPYTNGGAEQREANGGIEKSGSSKTVSPEVIAKNWSLSVNYFLAQHYDYYLSRDAKQAQQHIEKAIEISASKNDYTYHMTRARIMKHQGNTAAASKAMDAAREMDKSDRYINTKCAKYQLRNDEHQPAIDTMGMFTRKEAVGGPLGDLLDMQCVWFITEDGESYLRQGKYALALKRFKSVYDIFDTWTDDQFDFHSFSLRKGMIRAYIDMMRWEDKLREHPFFSRAALSAIRILTLLHDRPELVRGGHMNGTGHSSAEKKAAAKARKAAEKAEADKKLAAAKKATPKADDEDAKKKEDSDPQGTEAFKNIGDKPLEEAMKYLSPLLELSPKSVAAQVAGFEVYIRRKKYLPALKCFLAVRELDSSSPRVHELGSRLKLALKTDSADLSTAVKETIEAAFPSKHADEDIAKHNEHYLEKHANSAPHVQAVIRVRIAADGKSFEKSAGDLTKTLESETVALEDALAGLSLLDDLEAETTAKEKYNEAARKRFPEATAFSAR</sequence>